<accession>M0APM1</accession>
<reference evidence="1 2" key="1">
    <citation type="journal article" date="2014" name="PLoS Genet.">
        <title>Phylogenetically driven sequencing of extremely halophilic archaea reveals strategies for static and dynamic osmo-response.</title>
        <authorList>
            <person name="Becker E.A."/>
            <person name="Seitzer P.M."/>
            <person name="Tritt A."/>
            <person name="Larsen D."/>
            <person name="Krusor M."/>
            <person name="Yao A.I."/>
            <person name="Wu D."/>
            <person name="Madern D."/>
            <person name="Eisen J.A."/>
            <person name="Darling A.E."/>
            <person name="Facciotti M.T."/>
        </authorList>
    </citation>
    <scope>NUCLEOTIDE SEQUENCE [LARGE SCALE GENOMIC DNA]</scope>
    <source>
        <strain evidence="1 2">DSM 12278</strain>
    </source>
</reference>
<dbReference type="eggNOG" id="arCOG10729">
    <property type="taxonomic scope" value="Archaea"/>
</dbReference>
<keyword evidence="2" id="KW-1185">Reference proteome</keyword>
<comment type="caution">
    <text evidence="1">The sequence shown here is derived from an EMBL/GenBank/DDBJ whole genome shotgun (WGS) entry which is preliminary data.</text>
</comment>
<dbReference type="PATRIC" id="fig|29540.5.peg.2535"/>
<dbReference type="STRING" id="29540.C481_12509"/>
<sequence length="117" mass="12994">MVVFAQLYLNSSVGGEIRRRPFARATWHVGTGDELNGLNRLHRVPGATMTDDHDSETATETEIGDHLREALRHLDAAQEGDLRKTNAVALEEVSRTITSVLREYEQDGHPGRSDDGE</sequence>
<protein>
    <submittedName>
        <fullName evidence="1">Uncharacterized protein</fullName>
    </submittedName>
</protein>
<dbReference type="Proteomes" id="UP000011554">
    <property type="component" value="Unassembled WGS sequence"/>
</dbReference>
<organism evidence="1 2">
    <name type="scientific">Natrialba asiatica (strain ATCC 700177 / DSM 12278 / JCM 9576 / FERM P-10747 / NBRC 102637 / 172P1)</name>
    <dbReference type="NCBI Taxonomy" id="29540"/>
    <lineage>
        <taxon>Archaea</taxon>
        <taxon>Methanobacteriati</taxon>
        <taxon>Methanobacteriota</taxon>
        <taxon>Stenosarchaea group</taxon>
        <taxon>Halobacteria</taxon>
        <taxon>Halobacteriales</taxon>
        <taxon>Natrialbaceae</taxon>
        <taxon>Natrialba</taxon>
    </lineage>
</organism>
<dbReference type="AlphaFoldDB" id="M0APM1"/>
<name>M0APM1_NATA1</name>
<dbReference type="EMBL" id="AOIO01000030">
    <property type="protein sequence ID" value="ELZ00470.1"/>
    <property type="molecule type" value="Genomic_DNA"/>
</dbReference>
<proteinExistence type="predicted"/>
<gene>
    <name evidence="1" type="ORF">C481_12509</name>
</gene>
<evidence type="ECO:0000313" key="1">
    <source>
        <dbReference type="EMBL" id="ELZ00470.1"/>
    </source>
</evidence>
<evidence type="ECO:0000313" key="2">
    <source>
        <dbReference type="Proteomes" id="UP000011554"/>
    </source>
</evidence>